<comment type="caution">
    <text evidence="4">The sequence shown here is derived from an EMBL/GenBank/DDBJ whole genome shotgun (WGS) entry which is preliminary data.</text>
</comment>
<dbReference type="GO" id="GO:0003723">
    <property type="term" value="F:RNA binding"/>
    <property type="evidence" value="ECO:0007669"/>
    <property type="project" value="InterPro"/>
</dbReference>
<feature type="domain" description="SURP motif" evidence="3">
    <location>
        <begin position="64"/>
        <end position="106"/>
    </location>
</feature>
<dbReference type="InterPro" id="IPR000061">
    <property type="entry name" value="Surp"/>
</dbReference>
<dbReference type="Gene3D" id="1.10.10.790">
    <property type="entry name" value="Surp module"/>
    <property type="match status" value="1"/>
</dbReference>
<dbReference type="SMART" id="SM00648">
    <property type="entry name" value="SWAP"/>
    <property type="match status" value="1"/>
</dbReference>
<evidence type="ECO:0000313" key="4">
    <source>
        <dbReference type="EMBL" id="KAK2991929.1"/>
    </source>
</evidence>
<organism evidence="4 5">
    <name type="scientific">Escallonia rubra</name>
    <dbReference type="NCBI Taxonomy" id="112253"/>
    <lineage>
        <taxon>Eukaryota</taxon>
        <taxon>Viridiplantae</taxon>
        <taxon>Streptophyta</taxon>
        <taxon>Embryophyta</taxon>
        <taxon>Tracheophyta</taxon>
        <taxon>Spermatophyta</taxon>
        <taxon>Magnoliopsida</taxon>
        <taxon>eudicotyledons</taxon>
        <taxon>Gunneridae</taxon>
        <taxon>Pentapetalae</taxon>
        <taxon>asterids</taxon>
        <taxon>campanulids</taxon>
        <taxon>Escalloniales</taxon>
        <taxon>Escalloniaceae</taxon>
        <taxon>Escallonia</taxon>
    </lineage>
</organism>
<evidence type="ECO:0000256" key="1">
    <source>
        <dbReference type="ARBA" id="ARBA00022664"/>
    </source>
</evidence>
<keyword evidence="5" id="KW-1185">Reference proteome</keyword>
<protein>
    <recommendedName>
        <fullName evidence="3">SURP motif domain-containing protein</fullName>
    </recommendedName>
</protein>
<dbReference type="AlphaFoldDB" id="A0AA88RTY5"/>
<dbReference type="InterPro" id="IPR035967">
    <property type="entry name" value="SWAP/Surp_sf"/>
</dbReference>
<dbReference type="PROSITE" id="PS50128">
    <property type="entry name" value="SURP"/>
    <property type="match status" value="1"/>
</dbReference>
<dbReference type="SUPFAM" id="SSF109905">
    <property type="entry name" value="Surp module (SWAP domain)"/>
    <property type="match status" value="1"/>
</dbReference>
<keyword evidence="1" id="KW-0507">mRNA processing</keyword>
<dbReference type="Proteomes" id="UP001187471">
    <property type="component" value="Unassembled WGS sequence"/>
</dbReference>
<name>A0AA88RTY5_9ASTE</name>
<accession>A0AA88RTY5</accession>
<reference evidence="4" key="1">
    <citation type="submission" date="2022-12" db="EMBL/GenBank/DDBJ databases">
        <title>Draft genome assemblies for two species of Escallonia (Escalloniales).</title>
        <authorList>
            <person name="Chanderbali A."/>
            <person name="Dervinis C."/>
            <person name="Anghel I."/>
            <person name="Soltis D."/>
            <person name="Soltis P."/>
            <person name="Zapata F."/>
        </authorList>
    </citation>
    <scope>NUCLEOTIDE SEQUENCE</scope>
    <source>
        <strain evidence="4">UCBG92.1500</strain>
        <tissue evidence="4">Leaf</tissue>
    </source>
</reference>
<evidence type="ECO:0000259" key="3">
    <source>
        <dbReference type="PROSITE" id="PS50128"/>
    </source>
</evidence>
<dbReference type="GO" id="GO:0006397">
    <property type="term" value="P:mRNA processing"/>
    <property type="evidence" value="ECO:0007669"/>
    <property type="project" value="UniProtKB-KW"/>
</dbReference>
<evidence type="ECO:0000256" key="2">
    <source>
        <dbReference type="SAM" id="MobiDB-lite"/>
    </source>
</evidence>
<feature type="region of interest" description="Disordered" evidence="2">
    <location>
        <begin position="244"/>
        <end position="297"/>
    </location>
</feature>
<gene>
    <name evidence="4" type="ORF">RJ640_002903</name>
</gene>
<evidence type="ECO:0000313" key="5">
    <source>
        <dbReference type="Proteomes" id="UP001187471"/>
    </source>
</evidence>
<sequence>MAGIDPVKSLSPRPKATKLLRLPISLGITPLIWQPVASRNCREADRFPMEFGITPCSLFEFILNCLRDLQFVSENGKQFEAVLAEQDSAHGRFPFLLPFNQYHPYYLKALQNAQGYQGLIYSGIDPVKSLSPRAKLTKLLRLPISRGIMPLIWQPVASSNSREVGRFPTLVQKSHFSRQMALQTVVANIQENKGCEVANFLWNGIRKTHVRKIDVWRRTECTAAIDPRRYSESRVIATWTSDASHDVVPTPLPEPPLTTGQSTPLRYSGASANPKDPSEPSSVLTGKERIRRQINGS</sequence>
<dbReference type="EMBL" id="JAVXUO010000451">
    <property type="protein sequence ID" value="KAK2991929.1"/>
    <property type="molecule type" value="Genomic_DNA"/>
</dbReference>
<dbReference type="Pfam" id="PF01805">
    <property type="entry name" value="Surp"/>
    <property type="match status" value="1"/>
</dbReference>
<proteinExistence type="predicted"/>